<dbReference type="SFLD" id="SFLDS00005">
    <property type="entry name" value="Isoprenoid_Synthase_Type_I"/>
    <property type="match status" value="1"/>
</dbReference>
<evidence type="ECO:0000313" key="7">
    <source>
        <dbReference type="EMBL" id="AEW92846.1"/>
    </source>
</evidence>
<dbReference type="STRING" id="1003195.SCATT_04750"/>
<comment type="similarity">
    <text evidence="2 6">Belongs to the FPP/GGPP synthase family.</text>
</comment>
<proteinExistence type="inferred from homology"/>
<dbReference type="AlphaFoldDB" id="F8JW07"/>
<evidence type="ECO:0000256" key="4">
    <source>
        <dbReference type="ARBA" id="ARBA00022723"/>
    </source>
</evidence>
<organism evidence="7 8">
    <name type="scientific">Streptantibioticus cattleyicolor (strain ATCC 35852 / DSM 46488 / JCM 4925 / NBRC 14057 / NRRL 8057)</name>
    <name type="common">Streptomyces cattleya</name>
    <dbReference type="NCBI Taxonomy" id="1003195"/>
    <lineage>
        <taxon>Bacteria</taxon>
        <taxon>Bacillati</taxon>
        <taxon>Actinomycetota</taxon>
        <taxon>Actinomycetes</taxon>
        <taxon>Kitasatosporales</taxon>
        <taxon>Streptomycetaceae</taxon>
        <taxon>Streptantibioticus</taxon>
    </lineage>
</organism>
<name>F8JW07_STREN</name>
<evidence type="ECO:0000256" key="2">
    <source>
        <dbReference type="ARBA" id="ARBA00006706"/>
    </source>
</evidence>
<protein>
    <submittedName>
        <fullName evidence="7">Geranylgeranyl diphosphate synthase</fullName>
    </submittedName>
</protein>
<dbReference type="GO" id="GO:0004659">
    <property type="term" value="F:prenyltransferase activity"/>
    <property type="evidence" value="ECO:0007669"/>
    <property type="project" value="InterPro"/>
</dbReference>
<dbReference type="Proteomes" id="UP000007842">
    <property type="component" value="Chromosome"/>
</dbReference>
<accession>F8JW07</accession>
<comment type="cofactor">
    <cofactor evidence="1">
        <name>Mg(2+)</name>
        <dbReference type="ChEBI" id="CHEBI:18420"/>
    </cofactor>
</comment>
<dbReference type="PANTHER" id="PTHR12001:SF85">
    <property type="entry name" value="SHORT CHAIN ISOPRENYL DIPHOSPHATE SYNTHASE"/>
    <property type="match status" value="1"/>
</dbReference>
<gene>
    <name evidence="7" type="ordered locus">SCATT_04750</name>
</gene>
<dbReference type="OrthoDB" id="4497239at2"/>
<dbReference type="SFLD" id="SFLDG01017">
    <property type="entry name" value="Polyprenyl_Transferase_Like"/>
    <property type="match status" value="1"/>
</dbReference>
<evidence type="ECO:0000256" key="5">
    <source>
        <dbReference type="ARBA" id="ARBA00022842"/>
    </source>
</evidence>
<dbReference type="PATRIC" id="fig|1003195.11.peg.2097"/>
<evidence type="ECO:0000256" key="6">
    <source>
        <dbReference type="RuleBase" id="RU004466"/>
    </source>
</evidence>
<accession>G8WPQ7</accession>
<sequence>MPPAPTTATLGTVLPDLDTTRQDIEAILDEFLRTKSAQATAHNMPPTAASVLADFLHAGGKRLRPLLCVLGWHAAGGPAPAPAEVLQVSAALEMFHAFALIHDDVMDDSDTRRGHPTVHRVLAVTHATGRRPRTADRIGTGAAILIGDLALCWTDELIHTAHLTARQLRRVLTLLDVMRTEVMYGQYLDVTASGAPNPGLESALAIVRYKTAKYTVERPLHIGAALAGAPQRVLDALTAYAMPLGEAFQLRDDLLGVFGDPEVTGKSRLDDLREGKHTALIALALRESRPDQVTLLRELLGRPDIGEDEAARIGRILTASGARAHVEELIADRRETVLRFLADDTALAPQVLPHLRRLADTMTRRTS</sequence>
<dbReference type="InterPro" id="IPR008949">
    <property type="entry name" value="Isoprenoid_synthase_dom_sf"/>
</dbReference>
<dbReference type="KEGG" id="sct:SCAT_0460"/>
<evidence type="ECO:0000256" key="3">
    <source>
        <dbReference type="ARBA" id="ARBA00022679"/>
    </source>
</evidence>
<dbReference type="InterPro" id="IPR000092">
    <property type="entry name" value="Polyprenyl_synt"/>
</dbReference>
<dbReference type="GO" id="GO:0008299">
    <property type="term" value="P:isoprenoid biosynthetic process"/>
    <property type="evidence" value="ECO:0007669"/>
    <property type="project" value="InterPro"/>
</dbReference>
<dbReference type="KEGG" id="scy:SCATT_04750"/>
<dbReference type="Gene3D" id="1.10.600.10">
    <property type="entry name" value="Farnesyl Diphosphate Synthase"/>
    <property type="match status" value="1"/>
</dbReference>
<keyword evidence="3 6" id="KW-0808">Transferase</keyword>
<dbReference type="SUPFAM" id="SSF48576">
    <property type="entry name" value="Terpenoid synthases"/>
    <property type="match status" value="1"/>
</dbReference>
<evidence type="ECO:0000313" key="8">
    <source>
        <dbReference type="Proteomes" id="UP000007842"/>
    </source>
</evidence>
<dbReference type="InterPro" id="IPR033749">
    <property type="entry name" value="Polyprenyl_synt_CS"/>
</dbReference>
<dbReference type="Pfam" id="PF00348">
    <property type="entry name" value="polyprenyl_synt"/>
    <property type="match status" value="1"/>
</dbReference>
<dbReference type="eggNOG" id="COG0142">
    <property type="taxonomic scope" value="Bacteria"/>
</dbReference>
<dbReference type="RefSeq" id="WP_014141236.1">
    <property type="nucleotide sequence ID" value="NC_016111.1"/>
</dbReference>
<dbReference type="PROSITE" id="PS00444">
    <property type="entry name" value="POLYPRENYL_SYNTHASE_2"/>
    <property type="match status" value="1"/>
</dbReference>
<evidence type="ECO:0000256" key="1">
    <source>
        <dbReference type="ARBA" id="ARBA00001946"/>
    </source>
</evidence>
<dbReference type="GO" id="GO:0046872">
    <property type="term" value="F:metal ion binding"/>
    <property type="evidence" value="ECO:0007669"/>
    <property type="project" value="UniProtKB-KW"/>
</dbReference>
<dbReference type="EMBL" id="CP003219">
    <property type="protein sequence ID" value="AEW92846.1"/>
    <property type="molecule type" value="Genomic_DNA"/>
</dbReference>
<dbReference type="PANTHER" id="PTHR12001">
    <property type="entry name" value="GERANYLGERANYL PYROPHOSPHATE SYNTHASE"/>
    <property type="match status" value="1"/>
</dbReference>
<dbReference type="PROSITE" id="PS00723">
    <property type="entry name" value="POLYPRENYL_SYNTHASE_1"/>
    <property type="match status" value="1"/>
</dbReference>
<keyword evidence="8" id="KW-1185">Reference proteome</keyword>
<keyword evidence="5" id="KW-0460">Magnesium</keyword>
<dbReference type="HOGENOM" id="CLU_014015_2_1_11"/>
<keyword evidence="4" id="KW-0479">Metal-binding</keyword>
<dbReference type="CDD" id="cd00685">
    <property type="entry name" value="Trans_IPPS_HT"/>
    <property type="match status" value="1"/>
</dbReference>
<reference evidence="8" key="1">
    <citation type="submission" date="2011-12" db="EMBL/GenBank/DDBJ databases">
        <title>Complete genome sequence of Streptomyces cattleya strain DSM 46488.</title>
        <authorList>
            <person name="Ou H.-Y."/>
            <person name="Li P."/>
            <person name="Zhao C."/>
            <person name="O'Hagan D."/>
            <person name="Deng Z."/>
        </authorList>
    </citation>
    <scope>NUCLEOTIDE SEQUENCE [LARGE SCALE GENOMIC DNA]</scope>
    <source>
        <strain evidence="8">ATCC 35852 / DSM 46488 / JCM 4925 / NBRC 14057 / NRRL 8057</strain>
    </source>
</reference>